<dbReference type="AlphaFoldDB" id="A0AAW1YP90"/>
<evidence type="ECO:0000313" key="2">
    <source>
        <dbReference type="EMBL" id="KAK9950495.1"/>
    </source>
</evidence>
<gene>
    <name evidence="2" type="ORF">M0R45_005982</name>
</gene>
<dbReference type="Pfam" id="PF13456">
    <property type="entry name" value="RVT_3"/>
    <property type="match status" value="1"/>
</dbReference>
<protein>
    <recommendedName>
        <fullName evidence="1">RNase H type-1 domain-containing protein</fullName>
    </recommendedName>
</protein>
<dbReference type="GO" id="GO:0003676">
    <property type="term" value="F:nucleic acid binding"/>
    <property type="evidence" value="ECO:0007669"/>
    <property type="project" value="InterPro"/>
</dbReference>
<dbReference type="GO" id="GO:0004523">
    <property type="term" value="F:RNA-DNA hybrid ribonuclease activity"/>
    <property type="evidence" value="ECO:0007669"/>
    <property type="project" value="InterPro"/>
</dbReference>
<name>A0AAW1YP90_RUBAR</name>
<feature type="domain" description="RNase H type-1" evidence="1">
    <location>
        <begin position="7"/>
        <end position="115"/>
    </location>
</feature>
<sequence>MLNFLGWVGVVIQNHNAKVVGGMCLIITNVHSPEMVEASADCAACELAIMFALAAISFEVDSLLAVQASKGTDLNTFILGHIYDDISASLIDLQGASFFHVYRASSVLAHKLGKLALRINLNVT</sequence>
<reference evidence="2 3" key="1">
    <citation type="journal article" date="2023" name="G3 (Bethesda)">
        <title>A chromosome-length genome assembly and annotation of blackberry (Rubus argutus, cv. 'Hillquist').</title>
        <authorList>
            <person name="Bruna T."/>
            <person name="Aryal R."/>
            <person name="Dudchenko O."/>
            <person name="Sargent D.J."/>
            <person name="Mead D."/>
            <person name="Buti M."/>
            <person name="Cavallini A."/>
            <person name="Hytonen T."/>
            <person name="Andres J."/>
            <person name="Pham M."/>
            <person name="Weisz D."/>
            <person name="Mascagni F."/>
            <person name="Usai G."/>
            <person name="Natali L."/>
            <person name="Bassil N."/>
            <person name="Fernandez G.E."/>
            <person name="Lomsadze A."/>
            <person name="Armour M."/>
            <person name="Olukolu B."/>
            <person name="Poorten T."/>
            <person name="Britton C."/>
            <person name="Davik J."/>
            <person name="Ashrafi H."/>
            <person name="Aiden E.L."/>
            <person name="Borodovsky M."/>
            <person name="Worthington M."/>
        </authorList>
    </citation>
    <scope>NUCLEOTIDE SEQUENCE [LARGE SCALE GENOMIC DNA]</scope>
    <source>
        <strain evidence="2">PI 553951</strain>
    </source>
</reference>
<evidence type="ECO:0000313" key="3">
    <source>
        <dbReference type="Proteomes" id="UP001457282"/>
    </source>
</evidence>
<dbReference type="InterPro" id="IPR052929">
    <property type="entry name" value="RNase_H-like_EbsB-rel"/>
</dbReference>
<evidence type="ECO:0000259" key="1">
    <source>
        <dbReference type="Pfam" id="PF13456"/>
    </source>
</evidence>
<proteinExistence type="predicted"/>
<organism evidence="2 3">
    <name type="scientific">Rubus argutus</name>
    <name type="common">Southern blackberry</name>
    <dbReference type="NCBI Taxonomy" id="59490"/>
    <lineage>
        <taxon>Eukaryota</taxon>
        <taxon>Viridiplantae</taxon>
        <taxon>Streptophyta</taxon>
        <taxon>Embryophyta</taxon>
        <taxon>Tracheophyta</taxon>
        <taxon>Spermatophyta</taxon>
        <taxon>Magnoliopsida</taxon>
        <taxon>eudicotyledons</taxon>
        <taxon>Gunneridae</taxon>
        <taxon>Pentapetalae</taxon>
        <taxon>rosids</taxon>
        <taxon>fabids</taxon>
        <taxon>Rosales</taxon>
        <taxon>Rosaceae</taxon>
        <taxon>Rosoideae</taxon>
        <taxon>Rosoideae incertae sedis</taxon>
        <taxon>Rubus</taxon>
    </lineage>
</organism>
<keyword evidence="3" id="KW-1185">Reference proteome</keyword>
<dbReference type="InterPro" id="IPR002156">
    <property type="entry name" value="RNaseH_domain"/>
</dbReference>
<dbReference type="PANTHER" id="PTHR47074:SF48">
    <property type="entry name" value="POLYNUCLEOTIDYL TRANSFERASE, RIBONUCLEASE H-LIKE SUPERFAMILY PROTEIN"/>
    <property type="match status" value="1"/>
</dbReference>
<dbReference type="EMBL" id="JBEDUW010000001">
    <property type="protein sequence ID" value="KAK9950495.1"/>
    <property type="molecule type" value="Genomic_DNA"/>
</dbReference>
<dbReference type="Proteomes" id="UP001457282">
    <property type="component" value="Unassembled WGS sequence"/>
</dbReference>
<dbReference type="PANTHER" id="PTHR47074">
    <property type="entry name" value="BNAC02G40300D PROTEIN"/>
    <property type="match status" value="1"/>
</dbReference>
<accession>A0AAW1YP90</accession>
<comment type="caution">
    <text evidence="2">The sequence shown here is derived from an EMBL/GenBank/DDBJ whole genome shotgun (WGS) entry which is preliminary data.</text>
</comment>